<accession>A0A1H6E4D5</accession>
<dbReference type="Proteomes" id="UP000236729">
    <property type="component" value="Unassembled WGS sequence"/>
</dbReference>
<evidence type="ECO:0000313" key="5">
    <source>
        <dbReference type="Proteomes" id="UP000199690"/>
    </source>
</evidence>
<dbReference type="RefSeq" id="WP_258958370.1">
    <property type="nucleotide sequence ID" value="NZ_FNVB01000009.1"/>
</dbReference>
<dbReference type="AlphaFoldDB" id="A0A1H6E4D5"/>
<keyword evidence="5" id="KW-1185">Reference proteome</keyword>
<dbReference type="SMR" id="A0A1H6E4D5"/>
<keyword evidence="2" id="KW-1133">Transmembrane helix</keyword>
<sequence length="111" mass="11843">MIDHADHAPCEVVAHEAVVIGYRTGVTVVETVLALAVIPAAIYGLIVLIAMWPKLTRPRYRAGQKWDFAPVLWVANPAGVNNAVPMADVESEAAAEDARPSTARGGARGNW</sequence>
<keyword evidence="2" id="KW-0812">Transmembrane</keyword>
<reference evidence="3" key="1">
    <citation type="submission" date="2016-10" db="EMBL/GenBank/DDBJ databases">
        <authorList>
            <person name="de Groot N.N."/>
        </authorList>
    </citation>
    <scope>NUCLEOTIDE SEQUENCE [LARGE SCALE GENOMIC DNA]</scope>
    <source>
        <strain evidence="3">ATCC 20501</strain>
    </source>
</reference>
<keyword evidence="2" id="KW-0472">Membrane</keyword>
<evidence type="ECO:0000313" key="4">
    <source>
        <dbReference type="EMBL" id="SFD38271.1"/>
    </source>
</evidence>
<feature type="transmembrane region" description="Helical" evidence="2">
    <location>
        <begin position="32"/>
        <end position="52"/>
    </location>
</feature>
<name>A0A1H6E4D5_9PSEU</name>
<evidence type="ECO:0000313" key="3">
    <source>
        <dbReference type="EMBL" id="SEG92467.1"/>
    </source>
</evidence>
<protein>
    <submittedName>
        <fullName evidence="3">Uncharacterized protein</fullName>
    </submittedName>
</protein>
<evidence type="ECO:0000256" key="1">
    <source>
        <dbReference type="SAM" id="MobiDB-lite"/>
    </source>
</evidence>
<evidence type="ECO:0000313" key="6">
    <source>
        <dbReference type="Proteomes" id="UP000236729"/>
    </source>
</evidence>
<dbReference type="Proteomes" id="UP000199690">
    <property type="component" value="Unassembled WGS sequence"/>
</dbReference>
<dbReference type="EMBL" id="FNVB01000009">
    <property type="protein sequence ID" value="SEG92467.1"/>
    <property type="molecule type" value="Genomic_DNA"/>
</dbReference>
<organism evidence="3 6">
    <name type="scientific">Saccharopolyspora kobensis</name>
    <dbReference type="NCBI Taxonomy" id="146035"/>
    <lineage>
        <taxon>Bacteria</taxon>
        <taxon>Bacillati</taxon>
        <taxon>Actinomycetota</taxon>
        <taxon>Actinomycetes</taxon>
        <taxon>Pseudonocardiales</taxon>
        <taxon>Pseudonocardiaceae</taxon>
        <taxon>Saccharopolyspora</taxon>
    </lineage>
</organism>
<dbReference type="EMBL" id="FOME01000004">
    <property type="protein sequence ID" value="SFD38271.1"/>
    <property type="molecule type" value="Genomic_DNA"/>
</dbReference>
<reference evidence="5 6" key="2">
    <citation type="submission" date="2016-10" db="EMBL/GenBank/DDBJ databases">
        <authorList>
            <person name="Varghese N."/>
            <person name="Submissions S."/>
        </authorList>
    </citation>
    <scope>NUCLEOTIDE SEQUENCE [LARGE SCALE GENOMIC DNA]</scope>
    <source>
        <strain evidence="6">ATCC 20501</strain>
        <strain evidence="4 5">CGMCC 4.3529</strain>
    </source>
</reference>
<feature type="region of interest" description="Disordered" evidence="1">
    <location>
        <begin position="91"/>
        <end position="111"/>
    </location>
</feature>
<accession>A0A1I1RVJ3</accession>
<evidence type="ECO:0000256" key="2">
    <source>
        <dbReference type="SAM" id="Phobius"/>
    </source>
</evidence>
<proteinExistence type="predicted"/>
<gene>
    <name evidence="3" type="ORF">SAMN02982929_05577</name>
    <name evidence="4" type="ORF">SAMN05216506_104106</name>
</gene>